<protein>
    <submittedName>
        <fullName evidence="7">Uncharacterized protein</fullName>
    </submittedName>
</protein>
<dbReference type="PANTHER" id="PTHR30086:SF20">
    <property type="entry name" value="ARGININE EXPORTER PROTEIN ARGO-RELATED"/>
    <property type="match status" value="1"/>
</dbReference>
<dbReference type="InterPro" id="IPR001123">
    <property type="entry name" value="LeuE-type"/>
</dbReference>
<dbReference type="AlphaFoldDB" id="A0A6I3KR52"/>
<comment type="caution">
    <text evidence="7">The sequence shown here is derived from an EMBL/GenBank/DDBJ whole genome shotgun (WGS) entry which is preliminary data.</text>
</comment>
<accession>A0A6I3KR52</accession>
<evidence type="ECO:0000256" key="2">
    <source>
        <dbReference type="ARBA" id="ARBA00022475"/>
    </source>
</evidence>
<evidence type="ECO:0000256" key="6">
    <source>
        <dbReference type="SAM" id="Phobius"/>
    </source>
</evidence>
<dbReference type="GO" id="GO:0005886">
    <property type="term" value="C:plasma membrane"/>
    <property type="evidence" value="ECO:0007669"/>
    <property type="project" value="UniProtKB-SubCell"/>
</dbReference>
<organism evidence="7 8">
    <name type="scientific">Nocardia aurantiaca</name>
    <dbReference type="NCBI Taxonomy" id="2675850"/>
    <lineage>
        <taxon>Bacteria</taxon>
        <taxon>Bacillati</taxon>
        <taxon>Actinomycetota</taxon>
        <taxon>Actinomycetes</taxon>
        <taxon>Mycobacteriales</taxon>
        <taxon>Nocardiaceae</taxon>
        <taxon>Nocardia</taxon>
    </lineage>
</organism>
<evidence type="ECO:0000313" key="7">
    <source>
        <dbReference type="EMBL" id="MTE12382.1"/>
    </source>
</evidence>
<proteinExistence type="predicted"/>
<evidence type="ECO:0000256" key="5">
    <source>
        <dbReference type="ARBA" id="ARBA00023136"/>
    </source>
</evidence>
<keyword evidence="3 6" id="KW-0812">Transmembrane</keyword>
<reference evidence="7 8" key="1">
    <citation type="submission" date="2019-11" db="EMBL/GenBank/DDBJ databases">
        <title>Nocardia sp. nov. CT2-14 isolated from soil.</title>
        <authorList>
            <person name="Kanchanasin P."/>
            <person name="Tanasupawat S."/>
            <person name="Yuki M."/>
            <person name="Kudo T."/>
        </authorList>
    </citation>
    <scope>NUCLEOTIDE SEQUENCE [LARGE SCALE GENOMIC DNA]</scope>
    <source>
        <strain evidence="7 8">CT2-14</strain>
    </source>
</reference>
<dbReference type="Proteomes" id="UP000432464">
    <property type="component" value="Unassembled WGS sequence"/>
</dbReference>
<keyword evidence="8" id="KW-1185">Reference proteome</keyword>
<dbReference type="GO" id="GO:0015171">
    <property type="term" value="F:amino acid transmembrane transporter activity"/>
    <property type="evidence" value="ECO:0007669"/>
    <property type="project" value="TreeGrafter"/>
</dbReference>
<evidence type="ECO:0000256" key="4">
    <source>
        <dbReference type="ARBA" id="ARBA00022989"/>
    </source>
</evidence>
<dbReference type="EMBL" id="WMBB01000003">
    <property type="protein sequence ID" value="MTE12382.1"/>
    <property type="molecule type" value="Genomic_DNA"/>
</dbReference>
<keyword evidence="4 6" id="KW-1133">Transmembrane helix</keyword>
<keyword evidence="5 6" id="KW-0472">Membrane</keyword>
<dbReference type="RefSeq" id="WP_196054543.1">
    <property type="nucleotide sequence ID" value="NZ_WMBB01000003.1"/>
</dbReference>
<evidence type="ECO:0000313" key="8">
    <source>
        <dbReference type="Proteomes" id="UP000432464"/>
    </source>
</evidence>
<comment type="subcellular location">
    <subcellularLocation>
        <location evidence="1">Cell membrane</location>
        <topology evidence="1">Multi-pass membrane protein</topology>
    </subcellularLocation>
</comment>
<dbReference type="Pfam" id="PF01810">
    <property type="entry name" value="LysE"/>
    <property type="match status" value="1"/>
</dbReference>
<feature type="non-terminal residue" evidence="7">
    <location>
        <position position="1"/>
    </location>
</feature>
<name>A0A6I3KR52_9NOCA</name>
<gene>
    <name evidence="7" type="ORF">GLP40_06235</name>
</gene>
<feature type="transmembrane region" description="Helical" evidence="6">
    <location>
        <begin position="68"/>
        <end position="86"/>
    </location>
</feature>
<keyword evidence="2" id="KW-1003">Cell membrane</keyword>
<evidence type="ECO:0000256" key="1">
    <source>
        <dbReference type="ARBA" id="ARBA00004651"/>
    </source>
</evidence>
<sequence length="142" mass="15782">RTRKVLLTLRTSIFSKSNYRSSEHLSPFLRDDQLNRHDWPRLVWGVAAAAGVSVLLTASELAYTTLRIAGAIYLIWMGVGMLRGVLRRRAALDAEPDLADSSHGIVGSWARAGWALICSIPRSVSSTWRCCRSSSRPGRRIC</sequence>
<evidence type="ECO:0000256" key="3">
    <source>
        <dbReference type="ARBA" id="ARBA00022692"/>
    </source>
</evidence>
<dbReference type="PANTHER" id="PTHR30086">
    <property type="entry name" value="ARGININE EXPORTER PROTEIN ARGO"/>
    <property type="match status" value="1"/>
</dbReference>
<feature type="transmembrane region" description="Helical" evidence="6">
    <location>
        <begin position="42"/>
        <end position="62"/>
    </location>
</feature>